<dbReference type="EMBL" id="JWIC01000004">
    <property type="protein sequence ID" value="KID58367.1"/>
    <property type="molecule type" value="Genomic_DNA"/>
</dbReference>
<sequence length="163" mass="17961">MVGQSKQQGMVLIVSMVLIVAVTSIAVTLMSSSTLDIKITNAAQERETAEAYLMGEVQRLVKEQKQLFGASKFHLTNGKIDANDNGVHKFDNENQESPVDYELRNLNKGQLEVPCPRIYGYTEGVVCNMTELTSSVEYGDQGRHKVTVVIGIGQEIQDVKANQ</sequence>
<keyword evidence="1" id="KW-1133">Transmembrane helix</keyword>
<dbReference type="Proteomes" id="UP000031327">
    <property type="component" value="Unassembled WGS sequence"/>
</dbReference>
<organism evidence="2 3">
    <name type="scientific">Pseudoalteromonas luteoviolacea</name>
    <dbReference type="NCBI Taxonomy" id="43657"/>
    <lineage>
        <taxon>Bacteria</taxon>
        <taxon>Pseudomonadati</taxon>
        <taxon>Pseudomonadota</taxon>
        <taxon>Gammaproteobacteria</taxon>
        <taxon>Alteromonadales</taxon>
        <taxon>Pseudoalteromonadaceae</taxon>
        <taxon>Pseudoalteromonas</taxon>
    </lineage>
</organism>
<dbReference type="RefSeq" id="WP_039608659.1">
    <property type="nucleotide sequence ID" value="NZ_JWIC01000004.1"/>
</dbReference>
<name>A0A0C1QTP7_9GAMM</name>
<feature type="transmembrane region" description="Helical" evidence="1">
    <location>
        <begin position="12"/>
        <end position="31"/>
    </location>
</feature>
<evidence type="ECO:0000256" key="1">
    <source>
        <dbReference type="SAM" id="Phobius"/>
    </source>
</evidence>
<keyword evidence="1" id="KW-0472">Membrane</keyword>
<gene>
    <name evidence="2" type="ORF">JF50_06775</name>
</gene>
<evidence type="ECO:0000313" key="3">
    <source>
        <dbReference type="Proteomes" id="UP000031327"/>
    </source>
</evidence>
<dbReference type="OrthoDB" id="6311231at2"/>
<reference evidence="2 3" key="1">
    <citation type="submission" date="2014-12" db="EMBL/GenBank/DDBJ databases">
        <title>Draft Genome Sequence of Pseudoalteromonas luteoviolacea HI1.</title>
        <authorList>
            <person name="Asahina A.Y."/>
            <person name="Hadfield M.G."/>
        </authorList>
    </citation>
    <scope>NUCLEOTIDE SEQUENCE [LARGE SCALE GENOMIC DNA]</scope>
    <source>
        <strain evidence="2 3">HI1</strain>
    </source>
</reference>
<evidence type="ECO:0000313" key="2">
    <source>
        <dbReference type="EMBL" id="KID58367.1"/>
    </source>
</evidence>
<dbReference type="AlphaFoldDB" id="A0A0C1QTP7"/>
<comment type="caution">
    <text evidence="2">The sequence shown here is derived from an EMBL/GenBank/DDBJ whole genome shotgun (WGS) entry which is preliminary data.</text>
</comment>
<keyword evidence="1" id="KW-0812">Transmembrane</keyword>
<protein>
    <submittedName>
        <fullName evidence="2">Type IV fimbrial biogenesis protein PilX</fullName>
    </submittedName>
</protein>
<proteinExistence type="predicted"/>
<accession>A0A0C1QTP7</accession>